<accession>A0A0N4XHA6</accession>
<protein>
    <submittedName>
        <fullName evidence="2 4">Uncharacterized protein</fullName>
    </submittedName>
</protein>
<organism evidence="4">
    <name type="scientific">Nippostrongylus brasiliensis</name>
    <name type="common">Rat hookworm</name>
    <dbReference type="NCBI Taxonomy" id="27835"/>
    <lineage>
        <taxon>Eukaryota</taxon>
        <taxon>Metazoa</taxon>
        <taxon>Ecdysozoa</taxon>
        <taxon>Nematoda</taxon>
        <taxon>Chromadorea</taxon>
        <taxon>Rhabditida</taxon>
        <taxon>Rhabditina</taxon>
        <taxon>Rhabditomorpha</taxon>
        <taxon>Strongyloidea</taxon>
        <taxon>Heligmosomidae</taxon>
        <taxon>Nippostrongylus</taxon>
    </lineage>
</organism>
<sequence length="86" mass="9225">MADAEGTSACEKRLNSRVSAVVAAAFSQLFDQDGRCGSGDDDDESSECLLSSIHQHGELSFWPAVEQPLSDDEQLAKHSPLHAPQP</sequence>
<name>A0A0N4XHA6_NIPBR</name>
<dbReference type="AlphaFoldDB" id="A0A0N4XHA6"/>
<keyword evidence="3" id="KW-1185">Reference proteome</keyword>
<dbReference type="WBParaSite" id="NBR_0000190801-mRNA-1">
    <property type="protein sequence ID" value="NBR_0000190801-mRNA-1"/>
    <property type="gene ID" value="NBR_0000190801"/>
</dbReference>
<gene>
    <name evidence="2" type="ORF">NBR_LOCUS1909</name>
</gene>
<dbReference type="EMBL" id="UYSL01001823">
    <property type="protein sequence ID" value="VDL65498.1"/>
    <property type="molecule type" value="Genomic_DNA"/>
</dbReference>
<evidence type="ECO:0000313" key="4">
    <source>
        <dbReference type="WBParaSite" id="NBR_0000190801-mRNA-1"/>
    </source>
</evidence>
<evidence type="ECO:0000313" key="3">
    <source>
        <dbReference type="Proteomes" id="UP000271162"/>
    </source>
</evidence>
<evidence type="ECO:0000256" key="1">
    <source>
        <dbReference type="SAM" id="MobiDB-lite"/>
    </source>
</evidence>
<proteinExistence type="predicted"/>
<evidence type="ECO:0000313" key="2">
    <source>
        <dbReference type="EMBL" id="VDL65498.1"/>
    </source>
</evidence>
<reference evidence="4" key="1">
    <citation type="submission" date="2017-02" db="UniProtKB">
        <authorList>
            <consortium name="WormBaseParasite"/>
        </authorList>
    </citation>
    <scope>IDENTIFICATION</scope>
</reference>
<reference evidence="2 3" key="2">
    <citation type="submission" date="2018-11" db="EMBL/GenBank/DDBJ databases">
        <authorList>
            <consortium name="Pathogen Informatics"/>
        </authorList>
    </citation>
    <scope>NUCLEOTIDE SEQUENCE [LARGE SCALE GENOMIC DNA]</scope>
</reference>
<feature type="region of interest" description="Disordered" evidence="1">
    <location>
        <begin position="67"/>
        <end position="86"/>
    </location>
</feature>
<dbReference type="Proteomes" id="UP000271162">
    <property type="component" value="Unassembled WGS sequence"/>
</dbReference>